<dbReference type="InterPro" id="IPR002056">
    <property type="entry name" value="MAS20"/>
</dbReference>
<evidence type="ECO:0000256" key="9">
    <source>
        <dbReference type="ARBA" id="ARBA00023136"/>
    </source>
</evidence>
<dbReference type="GO" id="GO:0006886">
    <property type="term" value="P:intracellular protein transport"/>
    <property type="evidence" value="ECO:0007669"/>
    <property type="project" value="InterPro"/>
</dbReference>
<dbReference type="GO" id="GO:0006605">
    <property type="term" value="P:protein targeting"/>
    <property type="evidence" value="ECO:0007669"/>
    <property type="project" value="InterPro"/>
</dbReference>
<keyword evidence="11" id="KW-0675">Receptor</keyword>
<dbReference type="Proteomes" id="UP001201812">
    <property type="component" value="Unassembled WGS sequence"/>
</dbReference>
<dbReference type="SUPFAM" id="SSF47157">
    <property type="entry name" value="Mitochondrial import receptor subunit Tom20"/>
    <property type="match status" value="1"/>
</dbReference>
<keyword evidence="9 10" id="KW-0472">Membrane</keyword>
<accession>A0AAD4NH21</accession>
<dbReference type="PRINTS" id="PR01989">
    <property type="entry name" value="EUOM20RECPTR"/>
</dbReference>
<dbReference type="AlphaFoldDB" id="A0AAD4NH21"/>
<gene>
    <name evidence="11" type="ORF">DdX_00256</name>
</gene>
<keyword evidence="8" id="KW-0496">Mitochondrion</keyword>
<comment type="caution">
    <text evidence="11">The sequence shown here is derived from an EMBL/GenBank/DDBJ whole genome shotgun (WGS) entry which is preliminary data.</text>
</comment>
<evidence type="ECO:0000256" key="10">
    <source>
        <dbReference type="SAM" id="Phobius"/>
    </source>
</evidence>
<keyword evidence="12" id="KW-1185">Reference proteome</keyword>
<keyword evidence="3" id="KW-0813">Transport</keyword>
<dbReference type="GO" id="GO:0030943">
    <property type="term" value="F:mitochondrion targeting sequence binding"/>
    <property type="evidence" value="ECO:0007669"/>
    <property type="project" value="TreeGrafter"/>
</dbReference>
<organism evidence="11 12">
    <name type="scientific">Ditylenchus destructor</name>
    <dbReference type="NCBI Taxonomy" id="166010"/>
    <lineage>
        <taxon>Eukaryota</taxon>
        <taxon>Metazoa</taxon>
        <taxon>Ecdysozoa</taxon>
        <taxon>Nematoda</taxon>
        <taxon>Chromadorea</taxon>
        <taxon>Rhabditida</taxon>
        <taxon>Tylenchina</taxon>
        <taxon>Tylenchomorpha</taxon>
        <taxon>Sphaerularioidea</taxon>
        <taxon>Anguinidae</taxon>
        <taxon>Anguininae</taxon>
        <taxon>Ditylenchus</taxon>
    </lineage>
</organism>
<dbReference type="EMBL" id="JAKKPZ010000001">
    <property type="protein sequence ID" value="KAI1728101.1"/>
    <property type="molecule type" value="Genomic_DNA"/>
</dbReference>
<dbReference type="GO" id="GO:0016031">
    <property type="term" value="P:tRNA import into mitochondrion"/>
    <property type="evidence" value="ECO:0007669"/>
    <property type="project" value="TreeGrafter"/>
</dbReference>
<evidence type="ECO:0000256" key="2">
    <source>
        <dbReference type="ARBA" id="ARBA00005792"/>
    </source>
</evidence>
<evidence type="ECO:0000256" key="3">
    <source>
        <dbReference type="ARBA" id="ARBA00022448"/>
    </source>
</evidence>
<evidence type="ECO:0000313" key="12">
    <source>
        <dbReference type="Proteomes" id="UP001201812"/>
    </source>
</evidence>
<comment type="subcellular location">
    <subcellularLocation>
        <location evidence="1">Mitochondrion outer membrane</location>
        <topology evidence="1">Single-pass membrane protein</topology>
    </subcellularLocation>
</comment>
<protein>
    <submittedName>
        <fullName evidence="11">MAS20 protein import receptor domain-containing protein</fullName>
    </submittedName>
</protein>
<name>A0AAD4NH21_9BILA</name>
<dbReference type="InterPro" id="IPR022422">
    <property type="entry name" value="MAS20_rcpt_metazoan"/>
</dbReference>
<dbReference type="PANTHER" id="PTHR12430">
    <property type="entry name" value="MITOCHONDRIAL IMPORT RECEPTOR SUBUNIT TOM20"/>
    <property type="match status" value="1"/>
</dbReference>
<feature type="transmembrane region" description="Helical" evidence="10">
    <location>
        <begin position="36"/>
        <end position="56"/>
    </location>
</feature>
<evidence type="ECO:0000313" key="11">
    <source>
        <dbReference type="EMBL" id="KAI1728101.1"/>
    </source>
</evidence>
<dbReference type="Pfam" id="PF02064">
    <property type="entry name" value="MAS20"/>
    <property type="match status" value="1"/>
</dbReference>
<dbReference type="PRINTS" id="PR00351">
    <property type="entry name" value="OM20RECEPTOR"/>
</dbReference>
<evidence type="ECO:0000256" key="5">
    <source>
        <dbReference type="ARBA" id="ARBA00022787"/>
    </source>
</evidence>
<keyword evidence="5" id="KW-1000">Mitochondrion outer membrane</keyword>
<evidence type="ECO:0000256" key="7">
    <source>
        <dbReference type="ARBA" id="ARBA00022989"/>
    </source>
</evidence>
<dbReference type="GO" id="GO:0030150">
    <property type="term" value="P:protein import into mitochondrial matrix"/>
    <property type="evidence" value="ECO:0007669"/>
    <property type="project" value="TreeGrafter"/>
</dbReference>
<comment type="similarity">
    <text evidence="2">Belongs to the Tom20 family.</text>
</comment>
<sequence length="178" mass="20255">MTPDEPTSSWLSRLSRFFPIFATETKWVPKISKTTVGLIFAGIGCAFVGYAIYFDYKRRTARDYKAKLRLRRKMESGQLWEESPVPETELPDTVDYAGLQQFFLQEVQLGEEKLLEGFVEEGIQHLAMAIVMCNKPDQVITIFRRTLADEHFTLLQVAVPKARLMVESGIGQGSSSNR</sequence>
<keyword evidence="6" id="KW-0653">Protein transport</keyword>
<dbReference type="GO" id="GO:0008320">
    <property type="term" value="F:protein transmembrane transporter activity"/>
    <property type="evidence" value="ECO:0007669"/>
    <property type="project" value="TreeGrafter"/>
</dbReference>
<evidence type="ECO:0000256" key="6">
    <source>
        <dbReference type="ARBA" id="ARBA00022927"/>
    </source>
</evidence>
<evidence type="ECO:0000256" key="4">
    <source>
        <dbReference type="ARBA" id="ARBA00022692"/>
    </source>
</evidence>
<reference evidence="11" key="1">
    <citation type="submission" date="2022-01" db="EMBL/GenBank/DDBJ databases">
        <title>Genome Sequence Resource for Two Populations of Ditylenchus destructor, the Migratory Endoparasitic Phytonematode.</title>
        <authorList>
            <person name="Zhang H."/>
            <person name="Lin R."/>
            <person name="Xie B."/>
        </authorList>
    </citation>
    <scope>NUCLEOTIDE SEQUENCE</scope>
    <source>
        <strain evidence="11">BazhouSP</strain>
    </source>
</reference>
<dbReference type="GO" id="GO:0005742">
    <property type="term" value="C:mitochondrial outer membrane translocase complex"/>
    <property type="evidence" value="ECO:0007669"/>
    <property type="project" value="InterPro"/>
</dbReference>
<dbReference type="PANTHER" id="PTHR12430:SF0">
    <property type="entry name" value="TRANSLOCASE OF OUTER MITOCHONDRIAL MEMBRANE 20"/>
    <property type="match status" value="1"/>
</dbReference>
<dbReference type="InterPro" id="IPR023392">
    <property type="entry name" value="Tom20_dom_sf"/>
</dbReference>
<evidence type="ECO:0000256" key="1">
    <source>
        <dbReference type="ARBA" id="ARBA00004572"/>
    </source>
</evidence>
<evidence type="ECO:0000256" key="8">
    <source>
        <dbReference type="ARBA" id="ARBA00023128"/>
    </source>
</evidence>
<keyword evidence="7 10" id="KW-1133">Transmembrane helix</keyword>
<keyword evidence="4 10" id="KW-0812">Transmembrane</keyword>
<proteinExistence type="inferred from homology"/>
<dbReference type="Gene3D" id="1.20.960.10">
    <property type="entry name" value="Mitochondrial outer membrane translocase complex, subunit Tom20 domain"/>
    <property type="match status" value="1"/>
</dbReference>